<dbReference type="InterPro" id="IPR002716">
    <property type="entry name" value="PIN_dom"/>
</dbReference>
<evidence type="ECO:0000256" key="7">
    <source>
        <dbReference type="ARBA" id="ARBA00038093"/>
    </source>
</evidence>
<comment type="cofactor">
    <cofactor evidence="1">
        <name>Mg(2+)</name>
        <dbReference type="ChEBI" id="CHEBI:18420"/>
    </cofactor>
</comment>
<comment type="similarity">
    <text evidence="7">Belongs to the PINc/VapC protein family.</text>
</comment>
<dbReference type="RefSeq" id="WP_344981454.1">
    <property type="nucleotide sequence ID" value="NZ_BAABFN010000022.1"/>
</dbReference>
<dbReference type="Proteomes" id="UP001501207">
    <property type="component" value="Unassembled WGS sequence"/>
</dbReference>
<dbReference type="PANTHER" id="PTHR33653:SF1">
    <property type="entry name" value="RIBONUCLEASE VAPC2"/>
    <property type="match status" value="1"/>
</dbReference>
<evidence type="ECO:0000256" key="1">
    <source>
        <dbReference type="ARBA" id="ARBA00001946"/>
    </source>
</evidence>
<evidence type="ECO:0000313" key="10">
    <source>
        <dbReference type="Proteomes" id="UP001501207"/>
    </source>
</evidence>
<evidence type="ECO:0000256" key="5">
    <source>
        <dbReference type="ARBA" id="ARBA00022801"/>
    </source>
</evidence>
<proteinExistence type="inferred from homology"/>
<keyword evidence="3" id="KW-0540">Nuclease</keyword>
<evidence type="ECO:0000259" key="8">
    <source>
        <dbReference type="Pfam" id="PF01850"/>
    </source>
</evidence>
<dbReference type="CDD" id="cd18738">
    <property type="entry name" value="PIN_VapC4-5_FitB-like"/>
    <property type="match status" value="1"/>
</dbReference>
<keyword evidence="2" id="KW-1277">Toxin-antitoxin system</keyword>
<dbReference type="SUPFAM" id="SSF88723">
    <property type="entry name" value="PIN domain-like"/>
    <property type="match status" value="1"/>
</dbReference>
<keyword evidence="6" id="KW-0460">Magnesium</keyword>
<comment type="caution">
    <text evidence="9">The sequence shown here is derived from an EMBL/GenBank/DDBJ whole genome shotgun (WGS) entry which is preliminary data.</text>
</comment>
<accession>A0ABP8G8I5</accession>
<feature type="domain" description="PIN" evidence="8">
    <location>
        <begin position="12"/>
        <end position="98"/>
    </location>
</feature>
<evidence type="ECO:0000256" key="3">
    <source>
        <dbReference type="ARBA" id="ARBA00022722"/>
    </source>
</evidence>
<evidence type="ECO:0000256" key="4">
    <source>
        <dbReference type="ARBA" id="ARBA00022723"/>
    </source>
</evidence>
<dbReference type="InterPro" id="IPR029060">
    <property type="entry name" value="PIN-like_dom_sf"/>
</dbReference>
<dbReference type="EMBL" id="BAABFN010000022">
    <property type="protein sequence ID" value="GAA4319568.1"/>
    <property type="molecule type" value="Genomic_DNA"/>
</dbReference>
<keyword evidence="5" id="KW-0378">Hydrolase</keyword>
<reference evidence="10" key="1">
    <citation type="journal article" date="2019" name="Int. J. Syst. Evol. Microbiol.">
        <title>The Global Catalogue of Microorganisms (GCM) 10K type strain sequencing project: providing services to taxonomists for standard genome sequencing and annotation.</title>
        <authorList>
            <consortium name="The Broad Institute Genomics Platform"/>
            <consortium name="The Broad Institute Genome Sequencing Center for Infectious Disease"/>
            <person name="Wu L."/>
            <person name="Ma J."/>
        </authorList>
    </citation>
    <scope>NUCLEOTIDE SEQUENCE [LARGE SCALE GENOMIC DNA]</scope>
    <source>
        <strain evidence="10">JCM 17664</strain>
    </source>
</reference>
<sequence length="107" mass="12007">MPSKGLQFIETIDPIISVITQIELLGWHGASDKQLVPLIDFVEKAAIFPLESDIIQETISLRQKFKIKTPDAIIAATALTHNLSLLTRNTADFKQIPELRLINPFEL</sequence>
<evidence type="ECO:0000313" key="9">
    <source>
        <dbReference type="EMBL" id="GAA4319568.1"/>
    </source>
</evidence>
<organism evidence="9 10">
    <name type="scientific">Compostibacter hankyongensis</name>
    <dbReference type="NCBI Taxonomy" id="1007089"/>
    <lineage>
        <taxon>Bacteria</taxon>
        <taxon>Pseudomonadati</taxon>
        <taxon>Bacteroidota</taxon>
        <taxon>Chitinophagia</taxon>
        <taxon>Chitinophagales</taxon>
        <taxon>Chitinophagaceae</taxon>
        <taxon>Compostibacter</taxon>
    </lineage>
</organism>
<protein>
    <recommendedName>
        <fullName evidence="8">PIN domain-containing protein</fullName>
    </recommendedName>
</protein>
<dbReference type="InterPro" id="IPR050556">
    <property type="entry name" value="Type_II_TA_system_RNase"/>
</dbReference>
<evidence type="ECO:0000256" key="6">
    <source>
        <dbReference type="ARBA" id="ARBA00022842"/>
    </source>
</evidence>
<dbReference type="Pfam" id="PF01850">
    <property type="entry name" value="PIN"/>
    <property type="match status" value="1"/>
</dbReference>
<name>A0ABP8G8I5_9BACT</name>
<evidence type="ECO:0000256" key="2">
    <source>
        <dbReference type="ARBA" id="ARBA00022649"/>
    </source>
</evidence>
<dbReference type="Gene3D" id="3.40.50.1010">
    <property type="entry name" value="5'-nuclease"/>
    <property type="match status" value="1"/>
</dbReference>
<keyword evidence="10" id="KW-1185">Reference proteome</keyword>
<keyword evidence="4" id="KW-0479">Metal-binding</keyword>
<dbReference type="PANTHER" id="PTHR33653">
    <property type="entry name" value="RIBONUCLEASE VAPC2"/>
    <property type="match status" value="1"/>
</dbReference>
<gene>
    <name evidence="9" type="ORF">GCM10023143_33100</name>
</gene>